<dbReference type="STRING" id="445961.IW15_17115"/>
<reference evidence="1 2" key="1">
    <citation type="submission" date="2014-07" db="EMBL/GenBank/DDBJ databases">
        <title>Genome of Chryseobacterium soli DSM 19298.</title>
        <authorList>
            <person name="Stropko S.J."/>
            <person name="Pipes S.E."/>
            <person name="Newman J."/>
        </authorList>
    </citation>
    <scope>NUCLEOTIDE SEQUENCE [LARGE SCALE GENOMIC DNA]</scope>
    <source>
        <strain evidence="1 2">DSM 19298</strain>
    </source>
</reference>
<dbReference type="eggNOG" id="ENOG502Z7JZ">
    <property type="taxonomic scope" value="Bacteria"/>
</dbReference>
<dbReference type="Proteomes" id="UP000028705">
    <property type="component" value="Unassembled WGS sequence"/>
</dbReference>
<accession>A0A086A2I1</accession>
<evidence type="ECO:0000313" key="2">
    <source>
        <dbReference type="Proteomes" id="UP000028705"/>
    </source>
</evidence>
<dbReference type="InterPro" id="IPR011747">
    <property type="entry name" value="CHP02241"/>
</dbReference>
<dbReference type="PANTHER" id="PTHR38009:SF1">
    <property type="entry name" value="CONSERVED HYPOTHETICAL PHAGE TAIL PROTEIN"/>
    <property type="match status" value="1"/>
</dbReference>
<name>A0A086A2I1_9FLAO</name>
<dbReference type="OrthoDB" id="73314at2"/>
<evidence type="ECO:0000313" key="1">
    <source>
        <dbReference type="EMBL" id="KFF10895.1"/>
    </source>
</evidence>
<gene>
    <name evidence="1" type="ORF">IW15_17115</name>
</gene>
<comment type="caution">
    <text evidence="1">The sequence shown here is derived from an EMBL/GenBank/DDBJ whole genome shotgun (WGS) entry which is preliminary data.</text>
</comment>
<dbReference type="Pfam" id="PF06841">
    <property type="entry name" value="Phage_T4_gp19"/>
    <property type="match status" value="1"/>
</dbReference>
<dbReference type="AlphaFoldDB" id="A0A086A2I1"/>
<dbReference type="PANTHER" id="PTHR38009">
    <property type="entry name" value="CONSERVED HYPOTHETICAL PHAGE TAIL PROTEIN"/>
    <property type="match status" value="1"/>
</dbReference>
<keyword evidence="2" id="KW-1185">Reference proteome</keyword>
<dbReference type="InterPro" id="IPR010667">
    <property type="entry name" value="Phage_T4_Gp19"/>
</dbReference>
<proteinExistence type="predicted"/>
<organism evidence="1 2">
    <name type="scientific">Chryseobacterium soli</name>
    <dbReference type="NCBI Taxonomy" id="445961"/>
    <lineage>
        <taxon>Bacteria</taxon>
        <taxon>Pseudomonadati</taxon>
        <taxon>Bacteroidota</taxon>
        <taxon>Flavobacteriia</taxon>
        <taxon>Flavobacteriales</taxon>
        <taxon>Weeksellaceae</taxon>
        <taxon>Chryseobacterium group</taxon>
        <taxon>Chryseobacterium</taxon>
    </lineage>
</organism>
<dbReference type="GO" id="GO:0005198">
    <property type="term" value="F:structural molecule activity"/>
    <property type="evidence" value="ECO:0007669"/>
    <property type="project" value="InterPro"/>
</dbReference>
<dbReference type="EMBL" id="JPRH01000008">
    <property type="protein sequence ID" value="KFF10895.1"/>
    <property type="molecule type" value="Genomic_DNA"/>
</dbReference>
<sequence length="144" mass="16093">MSTYPLVKFAFEVDWGGTKVGFQEVSGLNAEVALIEYRHGASPDFSKIKMAGMKTFSNITLKRGMFKSDNEFFAWFQTIQLNTVERRTITISLLDETGAPAVTWKVKNAFPLKLQSTDLKAEGNEVAIETLELAHEGLTIENNN</sequence>
<dbReference type="NCBIfam" id="TIGR02241">
    <property type="entry name" value="conserved hypothetical phage tail region protein"/>
    <property type="match status" value="1"/>
</dbReference>
<protein>
    <submittedName>
        <fullName evidence="1">Phage tail protein</fullName>
    </submittedName>
</protein>
<dbReference type="RefSeq" id="WP_034713652.1">
    <property type="nucleotide sequence ID" value="NZ_JAODPJ010000008.1"/>
</dbReference>